<keyword evidence="2" id="KW-1185">Reference proteome</keyword>
<name>A0A2M9R632_9FLAO</name>
<dbReference type="AlphaFoldDB" id="A0A2M9R632"/>
<protein>
    <submittedName>
        <fullName evidence="1">Uncharacterized protein</fullName>
    </submittedName>
</protein>
<evidence type="ECO:0000313" key="1">
    <source>
        <dbReference type="EMBL" id="PJR04311.1"/>
    </source>
</evidence>
<organism evidence="1 2">
    <name type="scientific">Avrilella dinanensis</name>
    <dbReference type="NCBI Taxonomy" id="2008672"/>
    <lineage>
        <taxon>Bacteria</taxon>
        <taxon>Pseudomonadati</taxon>
        <taxon>Bacteroidota</taxon>
        <taxon>Flavobacteriia</taxon>
        <taxon>Flavobacteriales</taxon>
        <taxon>Flavobacteriaceae</taxon>
        <taxon>Avrilella</taxon>
    </lineage>
</organism>
<evidence type="ECO:0000313" key="2">
    <source>
        <dbReference type="Proteomes" id="UP000231960"/>
    </source>
</evidence>
<gene>
    <name evidence="1" type="ORF">CDL10_07025</name>
</gene>
<proteinExistence type="predicted"/>
<accession>A0A2M9R632</accession>
<dbReference type="EMBL" id="NIPO01000001">
    <property type="protein sequence ID" value="PJR04311.1"/>
    <property type="molecule type" value="Genomic_DNA"/>
</dbReference>
<reference evidence="1 2" key="1">
    <citation type="submission" date="2017-06" db="EMBL/GenBank/DDBJ databases">
        <title>Description of Avrilella dinanensis gen. nov. sp. nov.</title>
        <authorList>
            <person name="Leyer C."/>
            <person name="Sassi M."/>
            <person name="Minet J."/>
            <person name="Kayal S."/>
            <person name="Cattoir V."/>
        </authorList>
    </citation>
    <scope>NUCLEOTIDE SEQUENCE [LARGE SCALE GENOMIC DNA]</scope>
    <source>
        <strain evidence="1 2">UR159</strain>
    </source>
</reference>
<dbReference type="Proteomes" id="UP000231960">
    <property type="component" value="Unassembled WGS sequence"/>
</dbReference>
<sequence>MERFSIPLAPNANINVYDKGYKQAIHKITALRGVTNTVSKGVNVMGYADGVSKMVNILQVHIP</sequence>
<comment type="caution">
    <text evidence="1">The sequence shown here is derived from an EMBL/GenBank/DDBJ whole genome shotgun (WGS) entry which is preliminary data.</text>
</comment>